<dbReference type="InterPro" id="IPR021391">
    <property type="entry name" value="DUF3027"/>
</dbReference>
<sequence length="188" mass="20693">MREPQDADRGLIDRARVALFEITDAETVGPVVGLDDETEGVVNVLFASTMPGYPNWRWNVAVSVIDGVESPSVLEAELLPGEGALLAPDWVPWADRLADYRAAQGENEEESEDEVAEFGDDDLDDDDDDEEDLDDDDEPDELVRPDSDIDGVDFEAVDPDEAADEEIDLDSDDDEYGTDITEPASDER</sequence>
<dbReference type="RefSeq" id="WP_116757670.1">
    <property type="nucleotide sequence ID" value="NZ_JBHUEX010000001.1"/>
</dbReference>
<evidence type="ECO:0000313" key="2">
    <source>
        <dbReference type="EMBL" id="PVZ93342.1"/>
    </source>
</evidence>
<evidence type="ECO:0000256" key="1">
    <source>
        <dbReference type="SAM" id="MobiDB-lite"/>
    </source>
</evidence>
<dbReference type="EMBL" id="QEOP01000004">
    <property type="protein sequence ID" value="PVZ93342.1"/>
    <property type="molecule type" value="Genomic_DNA"/>
</dbReference>
<accession>A0A2V1HP12</accession>
<keyword evidence="3" id="KW-1185">Reference proteome</keyword>
<dbReference type="Proteomes" id="UP000244893">
    <property type="component" value="Unassembled WGS sequence"/>
</dbReference>
<dbReference type="Pfam" id="PF11228">
    <property type="entry name" value="DUF3027"/>
    <property type="match status" value="1"/>
</dbReference>
<feature type="compositionally biased region" description="Acidic residues" evidence="1">
    <location>
        <begin position="106"/>
        <end position="140"/>
    </location>
</feature>
<comment type="caution">
    <text evidence="2">The sequence shown here is derived from an EMBL/GenBank/DDBJ whole genome shotgun (WGS) entry which is preliminary data.</text>
</comment>
<feature type="region of interest" description="Disordered" evidence="1">
    <location>
        <begin position="101"/>
        <end position="188"/>
    </location>
</feature>
<organism evidence="2 3">
    <name type="scientific">Amnibacterium flavum</name>
    <dbReference type="NCBI Taxonomy" id="2173173"/>
    <lineage>
        <taxon>Bacteria</taxon>
        <taxon>Bacillati</taxon>
        <taxon>Actinomycetota</taxon>
        <taxon>Actinomycetes</taxon>
        <taxon>Micrococcales</taxon>
        <taxon>Microbacteriaceae</taxon>
        <taxon>Amnibacterium</taxon>
    </lineage>
</organism>
<gene>
    <name evidence="2" type="ORF">DDQ50_15285</name>
</gene>
<dbReference type="AlphaFoldDB" id="A0A2V1HP12"/>
<reference evidence="2 3" key="1">
    <citation type="submission" date="2018-05" db="EMBL/GenBank/DDBJ databases">
        <title>Amnibacterium sp. M8JJ-5, whole genome shotgun sequence.</title>
        <authorList>
            <person name="Tuo L."/>
        </authorList>
    </citation>
    <scope>NUCLEOTIDE SEQUENCE [LARGE SCALE GENOMIC DNA]</scope>
    <source>
        <strain evidence="2 3">M8JJ-5</strain>
    </source>
</reference>
<dbReference type="OrthoDB" id="3210158at2"/>
<proteinExistence type="predicted"/>
<name>A0A2V1HP12_9MICO</name>
<feature type="compositionally biased region" description="Acidic residues" evidence="1">
    <location>
        <begin position="148"/>
        <end position="177"/>
    </location>
</feature>
<protein>
    <submittedName>
        <fullName evidence="2">DUF3027 domain-containing protein</fullName>
    </submittedName>
</protein>
<evidence type="ECO:0000313" key="3">
    <source>
        <dbReference type="Proteomes" id="UP000244893"/>
    </source>
</evidence>